<reference evidence="3" key="1">
    <citation type="submission" date="2021-01" db="EMBL/GenBank/DDBJ databases">
        <authorList>
            <person name="Corre E."/>
            <person name="Pelletier E."/>
            <person name="Niang G."/>
            <person name="Scheremetjew M."/>
            <person name="Finn R."/>
            <person name="Kale V."/>
            <person name="Holt S."/>
            <person name="Cochrane G."/>
            <person name="Meng A."/>
            <person name="Brown T."/>
            <person name="Cohen L."/>
        </authorList>
    </citation>
    <scope>NUCLEOTIDE SEQUENCE</scope>
    <source>
        <strain evidence="3">CCMP3105</strain>
    </source>
</reference>
<dbReference type="GO" id="GO:0070475">
    <property type="term" value="P:rRNA base methylation"/>
    <property type="evidence" value="ECO:0007669"/>
    <property type="project" value="InterPro"/>
</dbReference>
<organism evidence="3">
    <name type="scientific">Alexandrium monilatum</name>
    <dbReference type="NCBI Taxonomy" id="311494"/>
    <lineage>
        <taxon>Eukaryota</taxon>
        <taxon>Sar</taxon>
        <taxon>Alveolata</taxon>
        <taxon>Dinophyceae</taxon>
        <taxon>Gonyaulacales</taxon>
        <taxon>Pyrocystaceae</taxon>
        <taxon>Alexandrium</taxon>
    </lineage>
</organism>
<feature type="region of interest" description="Disordered" evidence="1">
    <location>
        <begin position="1"/>
        <end position="116"/>
    </location>
</feature>
<evidence type="ECO:0000259" key="2">
    <source>
        <dbReference type="Pfam" id="PF10354"/>
    </source>
</evidence>
<accession>A0A7S4WBT1</accession>
<sequence length="582" mass="65645">MAEQEEEPIAEGEFEGDVPAEGDEELMINGDGGEEFDALQEEEVPEEGEEPPAEEEAPAEDEELPPLDEDGEPAMDEAEAAPEEPEADVPAEEPEPEVPVKEEEDEADDGEPVVEEHLKDAVEGSLRLKRLLSRDDTDIPGKRQKLNGGDEAQRPIHQAKVKQLLAKWNMKTDSVVKHVLDNMSFDELRHMSDSNFVPDRWNQRKSPSELVAAQILDMKERKLGGGSRCDVVGAFKNRWKLDREKETKLRALTHKDLRYVISKFDGKMPLEDLITEASAEFADGDGDSTIHACPDRPGVKTMGRFNRLELIDPLADCAVFGDANLTFAMLLAKHRKELGHVGRVIATTFEEVETLRERYKEIDQSIQTLEEHHAEVYHGVDCTRIAIDPRFQGMEGKLGAVYYNFPHSGAIGGFFDSHPMVNWRHENLMRLFFRALRSFVKPGGCVKVSSNSSAVGVRYSYIVGSAIENEFIHVETMPFLEWHLHRYGRSYGDRRDVYKRPDAKNNQSYNAQSAVADMVYCFEFAPSDKTLPKQQIRMPPTLKTLQECKDGPFRNLSGQSKVNLANQLHERFMKEVSGIHVG</sequence>
<name>A0A7S4WBT1_9DINO</name>
<dbReference type="EMBL" id="HBNR01067887">
    <property type="protein sequence ID" value="CAE4640912.1"/>
    <property type="molecule type" value="Transcribed_RNA"/>
</dbReference>
<protein>
    <recommendedName>
        <fullName evidence="2">25S rRNA (uridine-N(3))-methyltransferase BMT5-like domain-containing protein</fullName>
    </recommendedName>
</protein>
<feature type="domain" description="25S rRNA (uridine-N(3))-methyltransferase BMT5-like" evidence="2">
    <location>
        <begin position="321"/>
        <end position="487"/>
    </location>
</feature>
<feature type="compositionally biased region" description="Acidic residues" evidence="1">
    <location>
        <begin position="1"/>
        <end position="113"/>
    </location>
</feature>
<dbReference type="AlphaFoldDB" id="A0A7S4WBT1"/>
<dbReference type="InterPro" id="IPR019446">
    <property type="entry name" value="BMT5-like"/>
</dbReference>
<evidence type="ECO:0000256" key="1">
    <source>
        <dbReference type="SAM" id="MobiDB-lite"/>
    </source>
</evidence>
<feature type="region of interest" description="Disordered" evidence="1">
    <location>
        <begin position="133"/>
        <end position="155"/>
    </location>
</feature>
<dbReference type="Pfam" id="PF10354">
    <property type="entry name" value="BMT5-like"/>
    <property type="match status" value="1"/>
</dbReference>
<proteinExistence type="predicted"/>
<gene>
    <name evidence="3" type="ORF">AMON00008_LOCUS48000</name>
</gene>
<evidence type="ECO:0000313" key="3">
    <source>
        <dbReference type="EMBL" id="CAE4640912.1"/>
    </source>
</evidence>
<dbReference type="GO" id="GO:0070042">
    <property type="term" value="F:rRNA (uridine-N3-)-methyltransferase activity"/>
    <property type="evidence" value="ECO:0007669"/>
    <property type="project" value="InterPro"/>
</dbReference>